<gene>
    <name evidence="3" type="ORF">PRK78_003466</name>
</gene>
<evidence type="ECO:0000313" key="3">
    <source>
        <dbReference type="EMBL" id="WEW57999.1"/>
    </source>
</evidence>
<feature type="compositionally biased region" description="Basic and acidic residues" evidence="2">
    <location>
        <begin position="159"/>
        <end position="185"/>
    </location>
</feature>
<evidence type="ECO:0000256" key="1">
    <source>
        <dbReference type="SAM" id="Coils"/>
    </source>
</evidence>
<reference evidence="3" key="1">
    <citation type="submission" date="2023-03" db="EMBL/GenBank/DDBJ databases">
        <title>Emydomyces testavorans Genome Sequence.</title>
        <authorList>
            <person name="Hoyer L."/>
        </authorList>
    </citation>
    <scope>NUCLEOTIDE SEQUENCE</scope>
    <source>
        <strain evidence="3">16-2883</strain>
    </source>
</reference>
<proteinExistence type="predicted"/>
<name>A0AAF0DG36_9EURO</name>
<sequence>MNHWDPSLDSWYKHATRTDSRHPFRPRRPGYIIESPRYWGNGIHRPVREIPPGDEYQEHQPNLLYDDWWAGEYLIRGTYDDWRKGRFRPTKAQQRPRPEEQYGMGDGNHDSEPRWTNDVPMGEAGLNNRSDSYLADSEGEPEKATLPSELGSKSPTKSTDSERTIVRDQNAHNGDGDGDKGNHGLEDLRESLKALHQCLEGLKKEREMIHHERVQLVRLRQEFEQIIHTLYETKLGTRRAREGQDHGYSGSHAVGGYPYTPHKGAAKPGPSRFNWKAPQRRYETYSEESSYGRYDLKWMQAFLTELADTGAIIDIPWPTPTLKMEKLSEIPRELRHCFQHPAVHAPGDSLLRQWNAFTFFLQGFGLQACEPRHYCGKTGVRSDHRCQLIFDIELQGAGDIAKLERLKAKLQDEKKRWHPDGHRRKWKMRQESKEEEEEECAKAVFNAVVNASDACGRLLKGVGGFGGFHV</sequence>
<dbReference type="Proteomes" id="UP001219355">
    <property type="component" value="Chromosome 2"/>
</dbReference>
<dbReference type="AlphaFoldDB" id="A0AAF0DG36"/>
<dbReference type="EMBL" id="CP120628">
    <property type="protein sequence ID" value="WEW57999.1"/>
    <property type="molecule type" value="Genomic_DNA"/>
</dbReference>
<keyword evidence="1" id="KW-0175">Coiled coil</keyword>
<organism evidence="3 4">
    <name type="scientific">Emydomyces testavorans</name>
    <dbReference type="NCBI Taxonomy" id="2070801"/>
    <lineage>
        <taxon>Eukaryota</taxon>
        <taxon>Fungi</taxon>
        <taxon>Dikarya</taxon>
        <taxon>Ascomycota</taxon>
        <taxon>Pezizomycotina</taxon>
        <taxon>Eurotiomycetes</taxon>
        <taxon>Eurotiomycetidae</taxon>
        <taxon>Onygenales</taxon>
        <taxon>Nannizziopsiaceae</taxon>
        <taxon>Emydomyces</taxon>
    </lineage>
</organism>
<keyword evidence="4" id="KW-1185">Reference proteome</keyword>
<feature type="region of interest" description="Disordered" evidence="2">
    <location>
        <begin position="86"/>
        <end position="185"/>
    </location>
</feature>
<feature type="coiled-coil region" evidence="1">
    <location>
        <begin position="185"/>
        <end position="222"/>
    </location>
</feature>
<protein>
    <submittedName>
        <fullName evidence="3">Uncharacterized protein</fullName>
    </submittedName>
</protein>
<accession>A0AAF0DG36</accession>
<evidence type="ECO:0000256" key="2">
    <source>
        <dbReference type="SAM" id="MobiDB-lite"/>
    </source>
</evidence>
<evidence type="ECO:0000313" key="4">
    <source>
        <dbReference type="Proteomes" id="UP001219355"/>
    </source>
</evidence>